<evidence type="ECO:0000259" key="1">
    <source>
        <dbReference type="PROSITE" id="PS51664"/>
    </source>
</evidence>
<dbReference type="RefSeq" id="WP_025386058.1">
    <property type="nucleotide sequence ID" value="NZ_LCUA01000001.1"/>
</dbReference>
<dbReference type="NCBIfam" id="TIGR00702">
    <property type="entry name" value="YcaO-type kinase domain"/>
    <property type="match status" value="1"/>
</dbReference>
<dbReference type="PATRIC" id="fig|29423.5.peg.2321"/>
<proteinExistence type="predicted"/>
<organism evidence="2 3">
    <name type="scientific">Legionella oakridgensis</name>
    <dbReference type="NCBI Taxonomy" id="29423"/>
    <lineage>
        <taxon>Bacteria</taxon>
        <taxon>Pseudomonadati</taxon>
        <taxon>Pseudomonadota</taxon>
        <taxon>Gammaproteobacteria</taxon>
        <taxon>Legionellales</taxon>
        <taxon>Legionellaceae</taxon>
        <taxon>Legionella</taxon>
    </lineage>
</organism>
<name>A0A0W0WXW5_9GAMM</name>
<gene>
    <name evidence="2" type="ORF">Loak_2212</name>
</gene>
<dbReference type="AlphaFoldDB" id="A0A0W0WXW5"/>
<protein>
    <recommendedName>
        <fullName evidence="1">YcaO domain-containing protein</fullName>
    </recommendedName>
</protein>
<evidence type="ECO:0000313" key="3">
    <source>
        <dbReference type="Proteomes" id="UP000054858"/>
    </source>
</evidence>
<evidence type="ECO:0000313" key="2">
    <source>
        <dbReference type="EMBL" id="KTD37076.1"/>
    </source>
</evidence>
<dbReference type="PANTHER" id="PTHR37809">
    <property type="entry name" value="RIBOSOMAL PROTEIN S12 METHYLTHIOTRANSFERASE ACCESSORY FACTOR YCAO"/>
    <property type="match status" value="1"/>
</dbReference>
<reference evidence="2 3" key="1">
    <citation type="submission" date="2015-11" db="EMBL/GenBank/DDBJ databases">
        <title>Genomic analysis of 38 Legionella species identifies large and diverse effector repertoires.</title>
        <authorList>
            <person name="Burstein D."/>
            <person name="Amaro F."/>
            <person name="Zusman T."/>
            <person name="Lifshitz Z."/>
            <person name="Cohen O."/>
            <person name="Gilbert J.A."/>
            <person name="Pupko T."/>
            <person name="Shuman H.A."/>
            <person name="Segal G."/>
        </authorList>
    </citation>
    <scope>NUCLEOTIDE SEQUENCE [LARGE SCALE GENOMIC DNA]</scope>
    <source>
        <strain evidence="2 3">Oak Ridge-10</strain>
    </source>
</reference>
<dbReference type="PANTHER" id="PTHR37809:SF1">
    <property type="entry name" value="RIBOSOMAL PROTEIN S12 METHYLTHIOTRANSFERASE ACCESSORY FACTOR YCAO"/>
    <property type="match status" value="1"/>
</dbReference>
<dbReference type="EMBL" id="LNYP01000031">
    <property type="protein sequence ID" value="KTD37076.1"/>
    <property type="molecule type" value="Genomic_DNA"/>
</dbReference>
<dbReference type="Proteomes" id="UP000054858">
    <property type="component" value="Unassembled WGS sequence"/>
</dbReference>
<dbReference type="Gene3D" id="3.30.160.660">
    <property type="match status" value="1"/>
</dbReference>
<accession>A0A0W0WXW5</accession>
<comment type="caution">
    <text evidence="2">The sequence shown here is derived from an EMBL/GenBank/DDBJ whole genome shotgun (WGS) entry which is preliminary data.</text>
</comment>
<dbReference type="Pfam" id="PF02624">
    <property type="entry name" value="YcaO"/>
    <property type="match status" value="1"/>
</dbReference>
<feature type="domain" description="YcaO" evidence="1">
    <location>
        <begin position="62"/>
        <end position="390"/>
    </location>
</feature>
<dbReference type="InterPro" id="IPR003776">
    <property type="entry name" value="YcaO-like_dom"/>
</dbReference>
<sequence length="390" mass="43937">MIDLGGTFRAVTPEQTLAKIEPLLWDRFGITRVANITGLDHIGVPTYVAIRPQAKLLTSAQGKGITNDLAKISAMMESIEGWHCENMAQPALFGSYQRLKKDYPMLELHPHINHGPFEWIDIDSLEIPWGKGTDLISGQEIYFPYTTFNVNTTFFRPGYRYFPPTTNGLASGNTIEEAICHGLFEVLEREFTVENLLVSKYGQVDLSTITSPYLLSLISNIHRSNLYLEVWDISTHLNIPAYLTILHNPDEVRNVGMMMGTGAHFSSVVALARAITEAIQARLTIISGARDDQTPRVYQKIKRIRGDFDGMFAKTRLEKTPFIETKIPQGYSFSQCLSELVHVLKNNGFKHVIVYDHTREDINIPVVHVMVPGLRYFHGTCFSCSLSKLS</sequence>
<dbReference type="PROSITE" id="PS51664">
    <property type="entry name" value="YCAO"/>
    <property type="match status" value="1"/>
</dbReference>